<dbReference type="AlphaFoldDB" id="A0A348FVQ8"/>
<dbReference type="OrthoDB" id="839663at2"/>
<dbReference type="KEGG" id="blag:BLTE_00760"/>
<dbReference type="RefSeq" id="WP_126396573.1">
    <property type="nucleotide sequence ID" value="NZ_AP018907.1"/>
</dbReference>
<dbReference type="Pfam" id="PF04365">
    <property type="entry name" value="BrnT_toxin"/>
    <property type="match status" value="1"/>
</dbReference>
<dbReference type="EMBL" id="AP018907">
    <property type="protein sequence ID" value="BBF91391.1"/>
    <property type="molecule type" value="Genomic_DNA"/>
</dbReference>
<organism evidence="2 3">
    <name type="scientific">Blastochloris tepida</name>
    <dbReference type="NCBI Taxonomy" id="2233851"/>
    <lineage>
        <taxon>Bacteria</taxon>
        <taxon>Pseudomonadati</taxon>
        <taxon>Pseudomonadota</taxon>
        <taxon>Alphaproteobacteria</taxon>
        <taxon>Hyphomicrobiales</taxon>
        <taxon>Blastochloridaceae</taxon>
        <taxon>Blastochloris</taxon>
    </lineage>
</organism>
<protein>
    <recommendedName>
        <fullName evidence="4">BrnT family toxin</fullName>
    </recommendedName>
</protein>
<reference evidence="2 3" key="1">
    <citation type="submission" date="2018-08" db="EMBL/GenBank/DDBJ databases">
        <title>Complete genome sequencing of Blastochloris tepida GI.</title>
        <authorList>
            <person name="Tsukatani Y."/>
            <person name="Mori H."/>
        </authorList>
    </citation>
    <scope>NUCLEOTIDE SEQUENCE [LARGE SCALE GENOMIC DNA]</scope>
    <source>
        <strain evidence="2 3">GI</strain>
    </source>
</reference>
<keyword evidence="3" id="KW-1185">Reference proteome</keyword>
<evidence type="ECO:0000313" key="2">
    <source>
        <dbReference type="EMBL" id="BBF91391.1"/>
    </source>
</evidence>
<evidence type="ECO:0000256" key="1">
    <source>
        <dbReference type="SAM" id="MobiDB-lite"/>
    </source>
</evidence>
<proteinExistence type="predicted"/>
<dbReference type="Proteomes" id="UP000266934">
    <property type="component" value="Chromosome"/>
</dbReference>
<name>A0A348FVQ8_9HYPH</name>
<feature type="region of interest" description="Disordered" evidence="1">
    <location>
        <begin position="1"/>
        <end position="20"/>
    </location>
</feature>
<sequence>MGETDDLEWDDTKDAANRENRGLPFPLAAALFDGRPRVDAVSLKSPPDEPRFETMAVFEGRVLFCVWTWNGERRRIISLRMAHRSERRAYEKAIGGGGAARQDN</sequence>
<dbReference type="InterPro" id="IPR007460">
    <property type="entry name" value="BrnT_toxin"/>
</dbReference>
<feature type="compositionally biased region" description="Basic and acidic residues" evidence="1">
    <location>
        <begin position="10"/>
        <end position="20"/>
    </location>
</feature>
<evidence type="ECO:0000313" key="3">
    <source>
        <dbReference type="Proteomes" id="UP000266934"/>
    </source>
</evidence>
<gene>
    <name evidence="2" type="ORF">BLTE_00760</name>
</gene>
<accession>A0A348FVQ8</accession>
<dbReference type="InterPro" id="IPR038573">
    <property type="entry name" value="BrnT_sf"/>
</dbReference>
<evidence type="ECO:0008006" key="4">
    <source>
        <dbReference type="Google" id="ProtNLM"/>
    </source>
</evidence>
<dbReference type="Gene3D" id="3.10.450.530">
    <property type="entry name" value="Ribonuclease toxin, BrnT, of type II toxin-antitoxin system"/>
    <property type="match status" value="1"/>
</dbReference>